<evidence type="ECO:0000256" key="1">
    <source>
        <dbReference type="SAM" id="MobiDB-lite"/>
    </source>
</evidence>
<comment type="caution">
    <text evidence="2">The sequence shown here is derived from an EMBL/GenBank/DDBJ whole genome shotgun (WGS) entry which is preliminary data.</text>
</comment>
<dbReference type="Proteomes" id="UP000824469">
    <property type="component" value="Unassembled WGS sequence"/>
</dbReference>
<sequence length="134" mass="13990">SGQLGHLGANRPKGRQAVCAAFGTSGPKGRAGRGNPNWLKVEKNLLTVERNGLGGAGQKYANRLNRVEMSQGSPKQSGTRGTKVREPGESGKFVPDGPKENGTSGPRVREPVGSAEMRTNSPEAFVTKGRAGHG</sequence>
<evidence type="ECO:0000313" key="2">
    <source>
        <dbReference type="EMBL" id="KAH9289856.1"/>
    </source>
</evidence>
<dbReference type="AlphaFoldDB" id="A0AA38F5P7"/>
<name>A0AA38F5P7_TAXCH</name>
<proteinExistence type="predicted"/>
<evidence type="ECO:0000313" key="3">
    <source>
        <dbReference type="Proteomes" id="UP000824469"/>
    </source>
</evidence>
<dbReference type="EMBL" id="JAHRHJ020003813">
    <property type="protein sequence ID" value="KAH9289856.1"/>
    <property type="molecule type" value="Genomic_DNA"/>
</dbReference>
<feature type="non-terminal residue" evidence="2">
    <location>
        <position position="1"/>
    </location>
</feature>
<gene>
    <name evidence="2" type="ORF">KI387_033973</name>
</gene>
<reference evidence="2 3" key="1">
    <citation type="journal article" date="2021" name="Nat. Plants">
        <title>The Taxus genome provides insights into paclitaxel biosynthesis.</title>
        <authorList>
            <person name="Xiong X."/>
            <person name="Gou J."/>
            <person name="Liao Q."/>
            <person name="Li Y."/>
            <person name="Zhou Q."/>
            <person name="Bi G."/>
            <person name="Li C."/>
            <person name="Du R."/>
            <person name="Wang X."/>
            <person name="Sun T."/>
            <person name="Guo L."/>
            <person name="Liang H."/>
            <person name="Lu P."/>
            <person name="Wu Y."/>
            <person name="Zhang Z."/>
            <person name="Ro D.K."/>
            <person name="Shang Y."/>
            <person name="Huang S."/>
            <person name="Yan J."/>
        </authorList>
    </citation>
    <scope>NUCLEOTIDE SEQUENCE [LARGE SCALE GENOMIC DNA]</scope>
    <source>
        <strain evidence="2">Ta-2019</strain>
    </source>
</reference>
<protein>
    <submittedName>
        <fullName evidence="2">Uncharacterized protein</fullName>
    </submittedName>
</protein>
<feature type="compositionally biased region" description="Polar residues" evidence="1">
    <location>
        <begin position="68"/>
        <end position="80"/>
    </location>
</feature>
<accession>A0AA38F5P7</accession>
<keyword evidence="3" id="KW-1185">Reference proteome</keyword>
<organism evidence="2 3">
    <name type="scientific">Taxus chinensis</name>
    <name type="common">Chinese yew</name>
    <name type="synonym">Taxus wallichiana var. chinensis</name>
    <dbReference type="NCBI Taxonomy" id="29808"/>
    <lineage>
        <taxon>Eukaryota</taxon>
        <taxon>Viridiplantae</taxon>
        <taxon>Streptophyta</taxon>
        <taxon>Embryophyta</taxon>
        <taxon>Tracheophyta</taxon>
        <taxon>Spermatophyta</taxon>
        <taxon>Pinopsida</taxon>
        <taxon>Pinidae</taxon>
        <taxon>Conifers II</taxon>
        <taxon>Cupressales</taxon>
        <taxon>Taxaceae</taxon>
        <taxon>Taxus</taxon>
    </lineage>
</organism>
<feature type="region of interest" description="Disordered" evidence="1">
    <location>
        <begin position="65"/>
        <end position="134"/>
    </location>
</feature>